<feature type="compositionally biased region" description="Low complexity" evidence="1">
    <location>
        <begin position="211"/>
        <end position="222"/>
    </location>
</feature>
<feature type="region of interest" description="Disordered" evidence="1">
    <location>
        <begin position="1"/>
        <end position="55"/>
    </location>
</feature>
<accession>A0A0C9W6X6</accession>
<protein>
    <submittedName>
        <fullName evidence="2">Unplaced genomic scaffold scaffold_19, whole genome shotgun sequence</fullName>
    </submittedName>
</protein>
<evidence type="ECO:0000256" key="1">
    <source>
        <dbReference type="SAM" id="MobiDB-lite"/>
    </source>
</evidence>
<organism evidence="2 3">
    <name type="scientific">Hydnomerulius pinastri MD-312</name>
    <dbReference type="NCBI Taxonomy" id="994086"/>
    <lineage>
        <taxon>Eukaryota</taxon>
        <taxon>Fungi</taxon>
        <taxon>Dikarya</taxon>
        <taxon>Basidiomycota</taxon>
        <taxon>Agaricomycotina</taxon>
        <taxon>Agaricomycetes</taxon>
        <taxon>Agaricomycetidae</taxon>
        <taxon>Boletales</taxon>
        <taxon>Boletales incertae sedis</taxon>
        <taxon>Leucogyrophana</taxon>
    </lineage>
</organism>
<evidence type="ECO:0000313" key="2">
    <source>
        <dbReference type="EMBL" id="KIJ62768.1"/>
    </source>
</evidence>
<gene>
    <name evidence="2" type="ORF">HYDPIDRAFT_41484</name>
</gene>
<keyword evidence="3" id="KW-1185">Reference proteome</keyword>
<feature type="compositionally biased region" description="Low complexity" evidence="1">
    <location>
        <begin position="23"/>
        <end position="36"/>
    </location>
</feature>
<proteinExistence type="predicted"/>
<feature type="region of interest" description="Disordered" evidence="1">
    <location>
        <begin position="141"/>
        <end position="307"/>
    </location>
</feature>
<dbReference type="OrthoDB" id="3265156at2759"/>
<reference evidence="2 3" key="1">
    <citation type="submission" date="2014-04" db="EMBL/GenBank/DDBJ databases">
        <title>Evolutionary Origins and Diversification of the Mycorrhizal Mutualists.</title>
        <authorList>
            <consortium name="DOE Joint Genome Institute"/>
            <consortium name="Mycorrhizal Genomics Consortium"/>
            <person name="Kohler A."/>
            <person name="Kuo A."/>
            <person name="Nagy L.G."/>
            <person name="Floudas D."/>
            <person name="Copeland A."/>
            <person name="Barry K.W."/>
            <person name="Cichocki N."/>
            <person name="Veneault-Fourrey C."/>
            <person name="LaButti K."/>
            <person name="Lindquist E.A."/>
            <person name="Lipzen A."/>
            <person name="Lundell T."/>
            <person name="Morin E."/>
            <person name="Murat C."/>
            <person name="Riley R."/>
            <person name="Ohm R."/>
            <person name="Sun H."/>
            <person name="Tunlid A."/>
            <person name="Henrissat B."/>
            <person name="Grigoriev I.V."/>
            <person name="Hibbett D.S."/>
            <person name="Martin F."/>
        </authorList>
    </citation>
    <scope>NUCLEOTIDE SEQUENCE [LARGE SCALE GENOMIC DNA]</scope>
    <source>
        <strain evidence="2 3">MD-312</strain>
    </source>
</reference>
<feature type="compositionally biased region" description="Polar residues" evidence="1">
    <location>
        <begin position="266"/>
        <end position="275"/>
    </location>
</feature>
<sequence length="453" mass="49855">MKPTIPVPRPLKRIRLDNDSEVQEVSSNPESSSSTSKANGVHVKRERSTSPLPTSRRLVTSGVKRYAPLPPNCLPTCPEYKRNRREWMGLCLRELQVLNLKTERKLIRDDGLIIDWSSPIPLWSDTLKPESLDLAATITLAHQTNAQRPHPRVRRDSPSKSRPLTTDSTPERPSSSLWPNGNASGGSPTKRKLPVPPRLSSMRRAITSQFASPSTSSSSPAPCKLYRLKQPSPSPPSDDEVAIIEGPLPSRPRSCDPVPGLPITTPAPTSKSIARNSRDHKSPPISELLPAVSTKPPNEVRDQSIPEYESSAVEEEISDMTMNYIRRYVQTYETDRAGLASAYSRNASFSYRVHKIDSSSGDTPPTIRQFSTQASSSGRKCARLDITTTLLTLPPLHSIPSPSPVVAQISYDILYLGANLGMFVRKEADPEEAAVEGVWPLVATAHQILVFES</sequence>
<dbReference type="AlphaFoldDB" id="A0A0C9W6X6"/>
<evidence type="ECO:0000313" key="3">
    <source>
        <dbReference type="Proteomes" id="UP000053820"/>
    </source>
</evidence>
<dbReference type="Proteomes" id="UP000053820">
    <property type="component" value="Unassembled WGS sequence"/>
</dbReference>
<dbReference type="HOGENOM" id="CLU_589400_0_0_1"/>
<dbReference type="EMBL" id="KN839853">
    <property type="protein sequence ID" value="KIJ62768.1"/>
    <property type="molecule type" value="Genomic_DNA"/>
</dbReference>
<dbReference type="Gene3D" id="3.10.450.50">
    <property type="match status" value="1"/>
</dbReference>
<feature type="compositionally biased region" description="Polar residues" evidence="1">
    <location>
        <begin position="160"/>
        <end position="187"/>
    </location>
</feature>
<name>A0A0C9W6X6_9AGAM</name>